<dbReference type="Proteomes" id="UP000239590">
    <property type="component" value="Unassembled WGS sequence"/>
</dbReference>
<name>A0A2S7IRT8_9BACT</name>
<reference evidence="2" key="1">
    <citation type="submission" date="2018-02" db="EMBL/GenBank/DDBJ databases">
        <title>Genome sequencing of Solimonas sp. HR-BB.</title>
        <authorList>
            <person name="Lee Y."/>
            <person name="Jeon C.O."/>
        </authorList>
    </citation>
    <scope>NUCLEOTIDE SEQUENCE [LARGE SCALE GENOMIC DNA]</scope>
    <source>
        <strain evidence="2">HR-U</strain>
    </source>
</reference>
<evidence type="ECO:0008006" key="3">
    <source>
        <dbReference type="Google" id="ProtNLM"/>
    </source>
</evidence>
<organism evidence="1 2">
    <name type="scientific">Siphonobacter curvatus</name>
    <dbReference type="NCBI Taxonomy" id="2094562"/>
    <lineage>
        <taxon>Bacteria</taxon>
        <taxon>Pseudomonadati</taxon>
        <taxon>Bacteroidota</taxon>
        <taxon>Cytophagia</taxon>
        <taxon>Cytophagales</taxon>
        <taxon>Cytophagaceae</taxon>
        <taxon>Siphonobacter</taxon>
    </lineage>
</organism>
<evidence type="ECO:0000313" key="2">
    <source>
        <dbReference type="Proteomes" id="UP000239590"/>
    </source>
</evidence>
<accession>A0A2S7IRT8</accession>
<protein>
    <recommendedName>
        <fullName evidence="3">Carboxypeptidase-like regulatory domain-containing protein</fullName>
    </recommendedName>
</protein>
<dbReference type="OrthoDB" id="1116175at2"/>
<proteinExistence type="predicted"/>
<dbReference type="AlphaFoldDB" id="A0A2S7IRT8"/>
<comment type="caution">
    <text evidence="1">The sequence shown here is derived from an EMBL/GenBank/DDBJ whole genome shotgun (WGS) entry which is preliminary data.</text>
</comment>
<gene>
    <name evidence="1" type="ORF">C5O19_11985</name>
</gene>
<dbReference type="InterPro" id="IPR008969">
    <property type="entry name" value="CarboxyPept-like_regulatory"/>
</dbReference>
<dbReference type="SUPFAM" id="SSF49464">
    <property type="entry name" value="Carboxypeptidase regulatory domain-like"/>
    <property type="match status" value="1"/>
</dbReference>
<sequence>MISRFAAFIAVWIGISLISEVSAQDRYITGVALNDSTQKPINLASVRNLRTQDVTRTNKSGTFLILARTGDQLRITCNGCDDATVSVDSTGDDIVTTVKQYVFTTEGRTLDEVQITAKSEAEIKYEIEKALKEPLAKKNMSTGQIMEMANSPISLMYELFSKRAKNLRKLGVLQQQDRKHKLAEFKYNAQVVNQVTKLDGEDLEEFMRLFPIDDDFVLQSSEYDLVQVIKANFKKYQARLGK</sequence>
<dbReference type="EMBL" id="PTRA01000001">
    <property type="protein sequence ID" value="PQA60300.1"/>
    <property type="molecule type" value="Genomic_DNA"/>
</dbReference>
<dbReference type="RefSeq" id="WP_104712440.1">
    <property type="nucleotide sequence ID" value="NZ_PTRA01000001.1"/>
</dbReference>
<keyword evidence="2" id="KW-1185">Reference proteome</keyword>
<evidence type="ECO:0000313" key="1">
    <source>
        <dbReference type="EMBL" id="PQA60300.1"/>
    </source>
</evidence>